<dbReference type="GeneID" id="66320200"/>
<accession>A0A9N7AT58</accession>
<dbReference type="EMBL" id="CP001659">
    <property type="protein sequence ID" value="ACT33648.1"/>
    <property type="molecule type" value="Genomic_DNA"/>
</dbReference>
<evidence type="ECO:0000313" key="1">
    <source>
        <dbReference type="EMBL" id="ACT33648.1"/>
    </source>
</evidence>
<sequence>MNNLYCSKNNFCTCMTQCPNEDTFNLEIKNNGFFQAEIILSYRCSGKFVTAKRSGLSYGKKFVFEYPRAAYEVLVSIYNESVSPKTIVCIKNYQQAKDIRILLWGTVTATNCTESNNFNWNYENLCQCCCSQAMNNCILNCIK</sequence>
<protein>
    <submittedName>
        <fullName evidence="1">Uncharacterized protein</fullName>
    </submittedName>
</protein>
<evidence type="ECO:0000313" key="2">
    <source>
        <dbReference type="Proteomes" id="UP000006160"/>
    </source>
</evidence>
<reference evidence="1 2" key="1">
    <citation type="submission" date="2009-06" db="EMBL/GenBank/DDBJ databases">
        <authorList>
            <person name="Shrivastava S."/>
            <person name="Brinkac L.B."/>
            <person name="Brown J.L."/>
            <person name="Bruce D.B."/>
            <person name="Detter C."/>
            <person name="Green L.D."/>
            <person name="Munk C.A."/>
            <person name="Rogers Y.C."/>
            <person name="Tapia R."/>
            <person name="Saunders E.S."/>
            <person name="Sims D.R."/>
            <person name="Smith L.A."/>
            <person name="Smith T.J."/>
            <person name="Sutton G."/>
            <person name="Brettin T."/>
        </authorList>
    </citation>
    <scope>NUCLEOTIDE SEQUENCE [LARGE SCALE GENOMIC DNA]</scope>
    <source>
        <strain evidence="2">D str. 1873</strain>
        <plasmid evidence="1 2">pCLG1</plasmid>
    </source>
</reference>
<organism evidence="1 2">
    <name type="scientific">Clostridium botulinum D str. 1873</name>
    <dbReference type="NCBI Taxonomy" id="592027"/>
    <lineage>
        <taxon>Bacteria</taxon>
        <taxon>Bacillati</taxon>
        <taxon>Bacillota</taxon>
        <taxon>Clostridia</taxon>
        <taxon>Eubacteriales</taxon>
        <taxon>Clostridiaceae</taxon>
        <taxon>Clostridium</taxon>
    </lineage>
</organism>
<geneLocation type="plasmid" evidence="1 2">
    <name>pCLG1</name>
</geneLocation>
<dbReference type="RefSeq" id="WP_012669520.1">
    <property type="nucleotide sequence ID" value="NC_012946.1"/>
</dbReference>
<dbReference type="AlphaFoldDB" id="A0A9N7AT58"/>
<dbReference type="Proteomes" id="UP000006160">
    <property type="component" value="Plasmid pCLG1"/>
</dbReference>
<proteinExistence type="predicted"/>
<gene>
    <name evidence="1" type="ORF">CLG_0041</name>
</gene>
<name>A0A9N7AT58_CLOBO</name>
<keyword evidence="1" id="KW-0614">Plasmid</keyword>